<organism evidence="1 2">
    <name type="scientific">Psilocybe cubensis</name>
    <name type="common">Psychedelic mushroom</name>
    <name type="synonym">Stropharia cubensis</name>
    <dbReference type="NCBI Taxonomy" id="181762"/>
    <lineage>
        <taxon>Eukaryota</taxon>
        <taxon>Fungi</taxon>
        <taxon>Dikarya</taxon>
        <taxon>Basidiomycota</taxon>
        <taxon>Agaricomycotina</taxon>
        <taxon>Agaricomycetes</taxon>
        <taxon>Agaricomycetidae</taxon>
        <taxon>Agaricales</taxon>
        <taxon>Agaricineae</taxon>
        <taxon>Strophariaceae</taxon>
        <taxon>Psilocybe</taxon>
    </lineage>
</organism>
<comment type="caution">
    <text evidence="1">The sequence shown here is derived from an EMBL/GenBank/DDBJ whole genome shotgun (WGS) entry which is preliminary data.</text>
</comment>
<accession>A0ACB8GPA9</accession>
<proteinExistence type="predicted"/>
<name>A0ACB8GPA9_PSICU</name>
<dbReference type="Proteomes" id="UP000664032">
    <property type="component" value="Unassembled WGS sequence"/>
</dbReference>
<reference evidence="1" key="1">
    <citation type="submission" date="2021-10" db="EMBL/GenBank/DDBJ databases">
        <title>Psilocybe cubensis genome.</title>
        <authorList>
            <person name="Mckernan K.J."/>
            <person name="Crawford S."/>
            <person name="Trippe A."/>
            <person name="Kane L.T."/>
            <person name="Mclaughlin S."/>
        </authorList>
    </citation>
    <scope>NUCLEOTIDE SEQUENCE</scope>
    <source>
        <strain evidence="1">MGC-MH-2018</strain>
    </source>
</reference>
<dbReference type="EMBL" id="JAFIQS020000010">
    <property type="protein sequence ID" value="KAH9477207.1"/>
    <property type="molecule type" value="Genomic_DNA"/>
</dbReference>
<protein>
    <submittedName>
        <fullName evidence="1">Uncharacterized protein</fullName>
    </submittedName>
</protein>
<keyword evidence="2" id="KW-1185">Reference proteome</keyword>
<evidence type="ECO:0000313" key="1">
    <source>
        <dbReference type="EMBL" id="KAH9477207.1"/>
    </source>
</evidence>
<gene>
    <name evidence="1" type="ORF">JR316_0011126</name>
</gene>
<sequence>MAAPTDGNDMQYPGTPVVLKPLPTPIEPGTSQEQMSMIEQQQQQQYFSWGTEQSSSGWSIGEESEQHTYPTSEYRSDVISISTSFPPNTDPAPNTIFASNDNVYFYTIYQNILKALPDAFRPCLIAPLSDPYYRTTVIVLNLPSGELNIILHALYKTSPADNAPSFEMLVRAIDRMPSYGLSAEHLITPHTPLYQLLLAHAPLYPLDSYALAAHHHLAPLASTVSSHLLSHDMSTVSDEMAERIGPVYLKRLLLLHSGRFTALKDILLHAPEPHPETDTCSFEEQRKVTRAWALVSAYLVWDAKPDISTHILGNALNPLLEHLTCTQCTKLLEDKIKDVMVRWTAVKVSKLLRTLYSDLTLRNQRTI</sequence>
<evidence type="ECO:0000313" key="2">
    <source>
        <dbReference type="Proteomes" id="UP000664032"/>
    </source>
</evidence>